<dbReference type="PANTHER" id="PTHR43825">
    <property type="entry name" value="PYRUVATE DEHYDROGENASE E1 COMPONENT"/>
    <property type="match status" value="1"/>
</dbReference>
<evidence type="ECO:0000313" key="2">
    <source>
        <dbReference type="EMBL" id="CAB4337081.1"/>
    </source>
</evidence>
<dbReference type="InterPro" id="IPR051157">
    <property type="entry name" value="PDH/Transketolase"/>
</dbReference>
<feature type="domain" description="Transketolase-like C-terminal" evidence="1">
    <location>
        <begin position="4"/>
        <end position="137"/>
    </location>
</feature>
<protein>
    <submittedName>
        <fullName evidence="2">Unannotated protein</fullName>
    </submittedName>
</protein>
<dbReference type="PANTHER" id="PTHR43825:SF3">
    <property type="entry name" value="PYRUVATE DEHYDROGENASE E1 COMPONENT"/>
    <property type="match status" value="1"/>
</dbReference>
<reference evidence="2" key="1">
    <citation type="submission" date="2020-05" db="EMBL/GenBank/DDBJ databases">
        <authorList>
            <person name="Chiriac C."/>
            <person name="Salcher M."/>
            <person name="Ghai R."/>
            <person name="Kavagutti S V."/>
        </authorList>
    </citation>
    <scope>NUCLEOTIDE SEQUENCE</scope>
</reference>
<dbReference type="AlphaFoldDB" id="A0A6J5Z368"/>
<name>A0A6J5Z368_9ZZZZ</name>
<dbReference type="Pfam" id="PF22613">
    <property type="entry name" value="Transketolase_C_1"/>
    <property type="match status" value="1"/>
</dbReference>
<dbReference type="InterPro" id="IPR055152">
    <property type="entry name" value="Transketolase-like_C_2"/>
</dbReference>
<sequence length="184" mass="19955">MLKGIYLFQNGAKQRKKNAQILASGVGMNWALKAANLLQSDWGISASVWSVTSWNELRRDGLAVDRHNLLNPSDRRSAYITNKLKGAPGPVIAVSDYMRAVQDQIAPWVEQEFVSLGTDGFGLSDTRGALRRHFKVDAESIVIATLAALAKSGEVKQSVVQDAINKYQINDINAADPGNTEGSG</sequence>
<evidence type="ECO:0000259" key="1">
    <source>
        <dbReference type="Pfam" id="PF22613"/>
    </source>
</evidence>
<proteinExistence type="predicted"/>
<gene>
    <name evidence="2" type="ORF">UFOPK3574_00633</name>
</gene>
<organism evidence="2">
    <name type="scientific">freshwater metagenome</name>
    <dbReference type="NCBI Taxonomy" id="449393"/>
    <lineage>
        <taxon>unclassified sequences</taxon>
        <taxon>metagenomes</taxon>
        <taxon>ecological metagenomes</taxon>
    </lineage>
</organism>
<dbReference type="EMBL" id="CAESAF010000056">
    <property type="protein sequence ID" value="CAB4337081.1"/>
    <property type="molecule type" value="Genomic_DNA"/>
</dbReference>
<dbReference type="InterPro" id="IPR009014">
    <property type="entry name" value="Transketo_C/PFOR_II"/>
</dbReference>
<dbReference type="SUPFAM" id="SSF52922">
    <property type="entry name" value="TK C-terminal domain-like"/>
    <property type="match status" value="1"/>
</dbReference>
<dbReference type="Gene3D" id="3.40.50.920">
    <property type="match status" value="1"/>
</dbReference>
<accession>A0A6J5Z368</accession>